<dbReference type="Proteomes" id="UP000050969">
    <property type="component" value="Unassembled WGS sequence"/>
</dbReference>
<proteinExistence type="predicted"/>
<dbReference type="AlphaFoldDB" id="A0A0R2MV29"/>
<protein>
    <recommendedName>
        <fullName evidence="3">Transcriptional regulator</fullName>
    </recommendedName>
</protein>
<evidence type="ECO:0008006" key="3">
    <source>
        <dbReference type="Google" id="ProtNLM"/>
    </source>
</evidence>
<accession>A0A0R2MV29</accession>
<comment type="caution">
    <text evidence="1">The sequence shown here is derived from an EMBL/GenBank/DDBJ whole genome shotgun (WGS) entry which is preliminary data.</text>
</comment>
<keyword evidence="2" id="KW-1185">Reference proteome</keyword>
<dbReference type="STRING" id="1293598.IV56_GL001921"/>
<evidence type="ECO:0000313" key="2">
    <source>
        <dbReference type="Proteomes" id="UP000050969"/>
    </source>
</evidence>
<gene>
    <name evidence="1" type="ORF">IV56_GL001921</name>
</gene>
<dbReference type="EMBL" id="JQCE01000051">
    <property type="protein sequence ID" value="KRO16155.1"/>
    <property type="molecule type" value="Genomic_DNA"/>
</dbReference>
<organism evidence="1 2">
    <name type="scientific">Lacticaseibacillus saniviri JCM 17471 = DSM 24301</name>
    <dbReference type="NCBI Taxonomy" id="1293598"/>
    <lineage>
        <taxon>Bacteria</taxon>
        <taxon>Bacillati</taxon>
        <taxon>Bacillota</taxon>
        <taxon>Bacilli</taxon>
        <taxon>Lactobacillales</taxon>
        <taxon>Lactobacillaceae</taxon>
        <taxon>Lacticaseibacillus</taxon>
    </lineage>
</organism>
<name>A0A0R2MV29_9LACO</name>
<dbReference type="RefSeq" id="WP_162260354.1">
    <property type="nucleotide sequence ID" value="NZ_BBBX01000058.1"/>
</dbReference>
<dbReference type="PATRIC" id="fig|1293598.4.peg.2003"/>
<sequence>MNSLEQLSKTKLAILDDKFIEYQSVDRDISRRKFELTYPWTPSVEHVGGRSAGITKPQERLYEMFDSDIRLTYLYRLKAECERAIERFDDEQLEIYQLRYTTDNYHGWDEVGDLLHYGHTTIYRKRYALLNILAKESGLI</sequence>
<evidence type="ECO:0000313" key="1">
    <source>
        <dbReference type="EMBL" id="KRO16155.1"/>
    </source>
</evidence>
<reference evidence="1 2" key="1">
    <citation type="journal article" date="2015" name="Genome Announc.">
        <title>Expanding the biotechnology potential of lactobacilli through comparative genomics of 213 strains and associated genera.</title>
        <authorList>
            <person name="Sun Z."/>
            <person name="Harris H.M."/>
            <person name="McCann A."/>
            <person name="Guo C."/>
            <person name="Argimon S."/>
            <person name="Zhang W."/>
            <person name="Yang X."/>
            <person name="Jeffery I.B."/>
            <person name="Cooney J.C."/>
            <person name="Kagawa T.F."/>
            <person name="Liu W."/>
            <person name="Song Y."/>
            <person name="Salvetti E."/>
            <person name="Wrobel A."/>
            <person name="Rasinkangas P."/>
            <person name="Parkhill J."/>
            <person name="Rea M.C."/>
            <person name="O'Sullivan O."/>
            <person name="Ritari J."/>
            <person name="Douillard F.P."/>
            <person name="Paul Ross R."/>
            <person name="Yang R."/>
            <person name="Briner A.E."/>
            <person name="Felis G.E."/>
            <person name="de Vos W.M."/>
            <person name="Barrangou R."/>
            <person name="Klaenhammer T.R."/>
            <person name="Caufield P.W."/>
            <person name="Cui Y."/>
            <person name="Zhang H."/>
            <person name="O'Toole P.W."/>
        </authorList>
    </citation>
    <scope>NUCLEOTIDE SEQUENCE [LARGE SCALE GENOMIC DNA]</scope>
    <source>
        <strain evidence="1 2">DSM 24301</strain>
    </source>
</reference>
<dbReference type="InterPro" id="IPR006523">
    <property type="entry name" value="RinA"/>
</dbReference>
<dbReference type="NCBIfam" id="TIGR01636">
    <property type="entry name" value="phage_rinA"/>
    <property type="match status" value="1"/>
</dbReference>